<dbReference type="InParanoid" id="A0A6I9S5I0"/>
<dbReference type="FunFam" id="3.40.30.10:FF:000013">
    <property type="entry name" value="Blast:Protein SCO1 homolog, mitochondrial"/>
    <property type="match status" value="1"/>
</dbReference>
<name>A0A6I9S5I0_ELAGV</name>
<dbReference type="RefSeq" id="XP_010937475.1">
    <property type="nucleotide sequence ID" value="XM_010939173.3"/>
</dbReference>
<dbReference type="Pfam" id="PF02630">
    <property type="entry name" value="SCO1-SenC"/>
    <property type="match status" value="1"/>
</dbReference>
<dbReference type="AlphaFoldDB" id="A0A6I9S5I0"/>
<dbReference type="InterPro" id="IPR003782">
    <property type="entry name" value="SCO1/SenC"/>
</dbReference>
<dbReference type="KEGG" id="egu:105056841"/>
<evidence type="ECO:0000313" key="3">
    <source>
        <dbReference type="RefSeq" id="XP_010937475.1"/>
    </source>
</evidence>
<dbReference type="SUPFAM" id="SSF52833">
    <property type="entry name" value="Thioredoxin-like"/>
    <property type="match status" value="1"/>
</dbReference>
<dbReference type="Gene3D" id="3.40.30.10">
    <property type="entry name" value="Glutaredoxin"/>
    <property type="match status" value="1"/>
</dbReference>
<dbReference type="GO" id="GO:0005739">
    <property type="term" value="C:mitochondrion"/>
    <property type="evidence" value="ECO:0007669"/>
    <property type="project" value="GOC"/>
</dbReference>
<accession>A0A6I9S5I0</accession>
<evidence type="ECO:0000313" key="2">
    <source>
        <dbReference type="Proteomes" id="UP000504607"/>
    </source>
</evidence>
<gene>
    <name evidence="3" type="primary">LOC105056841</name>
</gene>
<dbReference type="GeneID" id="105056841"/>
<keyword evidence="2" id="KW-1185">Reference proteome</keyword>
<dbReference type="FunCoup" id="A0A6I9S5I0">
    <property type="interactions" value="2568"/>
</dbReference>
<dbReference type="Proteomes" id="UP000504607">
    <property type="component" value="Chromosome 13"/>
</dbReference>
<reference evidence="3" key="1">
    <citation type="submission" date="2025-08" db="UniProtKB">
        <authorList>
            <consortium name="RefSeq"/>
        </authorList>
    </citation>
    <scope>IDENTIFICATION</scope>
</reference>
<dbReference type="CDD" id="cd02968">
    <property type="entry name" value="SCO"/>
    <property type="match status" value="1"/>
</dbReference>
<dbReference type="PANTHER" id="PTHR12151">
    <property type="entry name" value="ELECTRON TRANSPORT PROTIN SCO1/SENC FAMILY MEMBER"/>
    <property type="match status" value="1"/>
</dbReference>
<evidence type="ECO:0000256" key="1">
    <source>
        <dbReference type="ARBA" id="ARBA00010996"/>
    </source>
</evidence>
<dbReference type="PANTHER" id="PTHR12151:SF1">
    <property type="entry name" value="PROTEIN SCO1 HOMOLOG 2, MITOCHONDRIAL"/>
    <property type="match status" value="1"/>
</dbReference>
<dbReference type="OrthoDB" id="270009at2759"/>
<proteinExistence type="inferred from homology"/>
<dbReference type="GO" id="GO:0033617">
    <property type="term" value="P:mitochondrial respiratory chain complex IV assembly"/>
    <property type="evidence" value="ECO:0007669"/>
    <property type="project" value="TreeGrafter"/>
</dbReference>
<sequence>MLRSRFLVVSLRNGSRVFSRTTPSTRELYLENLEAFLLLMRVYPFQSFQSRGYIKGTDYRDHKLPRKLPEDNELHSRSWGNYVIPTAVLAIAGAGLLIHYNDEKRAIPKGSHQQTNSDGSKVNRPAIGGPFKLFDMEKNLVTESNLRGNWTLMYFGYTSSPDVGPEEVKKMAEVIQILESEHNFKITPVFVTIDPQRDSPAQLKAYLGEFDSRIIGLTGPIAAVRQMAQEYRVYFKKVDEEGQDYLVECSHNMYLLDPNMEILRCFGVEYDALQLSNAIMMEVKKASK</sequence>
<protein>
    <submittedName>
        <fullName evidence="3">Protein SCO1 homolog 2, mitochondrial isoform X1</fullName>
    </submittedName>
</protein>
<dbReference type="InterPro" id="IPR036249">
    <property type="entry name" value="Thioredoxin-like_sf"/>
</dbReference>
<comment type="similarity">
    <text evidence="1">Belongs to the SCO1/2 family.</text>
</comment>
<organism evidence="2 3">
    <name type="scientific">Elaeis guineensis var. tenera</name>
    <name type="common">Oil palm</name>
    <dbReference type="NCBI Taxonomy" id="51953"/>
    <lineage>
        <taxon>Eukaryota</taxon>
        <taxon>Viridiplantae</taxon>
        <taxon>Streptophyta</taxon>
        <taxon>Embryophyta</taxon>
        <taxon>Tracheophyta</taxon>
        <taxon>Spermatophyta</taxon>
        <taxon>Magnoliopsida</taxon>
        <taxon>Liliopsida</taxon>
        <taxon>Arecaceae</taxon>
        <taxon>Arecoideae</taxon>
        <taxon>Cocoseae</taxon>
        <taxon>Elaeidinae</taxon>
        <taxon>Elaeis</taxon>
    </lineage>
</organism>